<accession>A0AAP1QWL6</accession>
<evidence type="ECO:0000313" key="3">
    <source>
        <dbReference type="Proteomes" id="UP000655940"/>
    </source>
</evidence>
<evidence type="ECO:0000313" key="2">
    <source>
        <dbReference type="EMBL" id="MBE0330028.1"/>
    </source>
</evidence>
<organism evidence="2 3">
    <name type="scientific">Acinetobacter baumannii</name>
    <dbReference type="NCBI Taxonomy" id="470"/>
    <lineage>
        <taxon>Bacteria</taxon>
        <taxon>Pseudomonadati</taxon>
        <taxon>Pseudomonadota</taxon>
        <taxon>Gammaproteobacteria</taxon>
        <taxon>Moraxellales</taxon>
        <taxon>Moraxellaceae</taxon>
        <taxon>Acinetobacter</taxon>
        <taxon>Acinetobacter calcoaceticus/baumannii complex</taxon>
    </lineage>
</organism>
<feature type="region of interest" description="Disordered" evidence="1">
    <location>
        <begin position="1"/>
        <end position="30"/>
    </location>
</feature>
<dbReference type="RefSeq" id="WP_098714485.1">
    <property type="nucleotide sequence ID" value="NZ_JACXKJ010000003.1"/>
</dbReference>
<gene>
    <name evidence="2" type="ORF">IHV20_07660</name>
</gene>
<name>A0AAP1QWL6_ACIBA</name>
<proteinExistence type="predicted"/>
<sequence>MSNIGRPPKGLQEKILSGSRIRTDRDGDAQEANASVALGMPPCPRWVKGGAKKHWDTLGPVLVQAGLLSVVDGDVFGLHCDNMAAYEKALEKLEEINSWVTTTPNGFEVQAAWLQVRNKLQEQIIKTAAEFGLTPRARSSVKVNKQQQLDLLGADAGQKEENDPYANFSIRSS</sequence>
<evidence type="ECO:0000256" key="1">
    <source>
        <dbReference type="SAM" id="MobiDB-lite"/>
    </source>
</evidence>
<dbReference type="InterPro" id="IPR006448">
    <property type="entry name" value="Phage_term_ssu_P27"/>
</dbReference>
<reference evidence="2" key="1">
    <citation type="submission" date="2020-09" db="EMBL/GenBank/DDBJ databases">
        <title>Distribution of Beta-Lactamase Producing Gram-Negative Bacterial Isolates in Isabela River of Santo Domingo, Dominican Republic.</title>
        <authorList>
            <person name="Calderon V."/>
            <person name="Bonnelly R."/>
            <person name="Del Rosario C."/>
            <person name="Duarte A."/>
            <person name="Barauna R."/>
            <person name="Juca Ramos R.T."/>
            <person name="Perdomo O.P."/>
            <person name="Rodriguez De Francisco L.E."/>
            <person name="Franco De Los Santos E.F."/>
        </authorList>
    </citation>
    <scope>NUCLEOTIDE SEQUENCE</scope>
    <source>
        <strain evidence="2">INTEC_BI15</strain>
    </source>
</reference>
<dbReference type="Pfam" id="PF05119">
    <property type="entry name" value="Terminase_4"/>
    <property type="match status" value="1"/>
</dbReference>
<protein>
    <submittedName>
        <fullName evidence="2">P27 family phage terminase small subunit</fullName>
    </submittedName>
</protein>
<comment type="caution">
    <text evidence="2">The sequence shown here is derived from an EMBL/GenBank/DDBJ whole genome shotgun (WGS) entry which is preliminary data.</text>
</comment>
<dbReference type="Proteomes" id="UP000655940">
    <property type="component" value="Unassembled WGS sequence"/>
</dbReference>
<dbReference type="EMBL" id="JACZEI010000004">
    <property type="protein sequence ID" value="MBE0330028.1"/>
    <property type="molecule type" value="Genomic_DNA"/>
</dbReference>
<dbReference type="AlphaFoldDB" id="A0AAP1QWL6"/>
<feature type="region of interest" description="Disordered" evidence="1">
    <location>
        <begin position="152"/>
        <end position="173"/>
    </location>
</feature>